<organism evidence="1">
    <name type="scientific">marine sediment metagenome</name>
    <dbReference type="NCBI Taxonomy" id="412755"/>
    <lineage>
        <taxon>unclassified sequences</taxon>
        <taxon>metagenomes</taxon>
        <taxon>ecological metagenomes</taxon>
    </lineage>
</organism>
<protein>
    <submittedName>
        <fullName evidence="1">Uncharacterized protein</fullName>
    </submittedName>
</protein>
<comment type="caution">
    <text evidence="1">The sequence shown here is derived from an EMBL/GenBank/DDBJ whole genome shotgun (WGS) entry which is preliminary data.</text>
</comment>
<gene>
    <name evidence="1" type="ORF">LCGC14_0390380</name>
</gene>
<name>A0A0F9W8N5_9ZZZZ</name>
<dbReference type="EMBL" id="LAZR01000326">
    <property type="protein sequence ID" value="KKN74418.1"/>
    <property type="molecule type" value="Genomic_DNA"/>
</dbReference>
<reference evidence="1" key="1">
    <citation type="journal article" date="2015" name="Nature">
        <title>Complex archaea that bridge the gap between prokaryotes and eukaryotes.</title>
        <authorList>
            <person name="Spang A."/>
            <person name="Saw J.H."/>
            <person name="Jorgensen S.L."/>
            <person name="Zaremba-Niedzwiedzka K."/>
            <person name="Martijn J."/>
            <person name="Lind A.E."/>
            <person name="van Eijk R."/>
            <person name="Schleper C."/>
            <person name="Guy L."/>
            <person name="Ettema T.J."/>
        </authorList>
    </citation>
    <scope>NUCLEOTIDE SEQUENCE</scope>
</reference>
<evidence type="ECO:0000313" key="1">
    <source>
        <dbReference type="EMBL" id="KKN74418.1"/>
    </source>
</evidence>
<accession>A0A0F9W8N5</accession>
<proteinExistence type="predicted"/>
<sequence>MTIPENLFKDLFLRDKTELSNAVRTISGTAEKEMLPKMAEALVKWAGAQLWLQSYDLKDFELFKRNYDYGKGLGLGMTMDINNMPITVRRFCYEYVALAECIRKENERLRSFWLYRLIGLFRKRPSPPATSGDKLKRAE</sequence>
<dbReference type="AlphaFoldDB" id="A0A0F9W8N5"/>